<reference evidence="9" key="2">
    <citation type="submission" date="2020-09" db="EMBL/GenBank/DDBJ databases">
        <authorList>
            <person name="Sun Q."/>
            <person name="Zhou Y."/>
        </authorList>
    </citation>
    <scope>NUCLEOTIDE SEQUENCE</scope>
    <source>
        <strain evidence="9">CGMCC 1.12777</strain>
    </source>
</reference>
<evidence type="ECO:0000256" key="1">
    <source>
        <dbReference type="ARBA" id="ARBA00004651"/>
    </source>
</evidence>
<protein>
    <submittedName>
        <fullName evidence="9">sn-glycerol-3-phosphate transport system permease protein UgpE</fullName>
    </submittedName>
</protein>
<accession>A0A8J3ELB4</accession>
<keyword evidence="2 7" id="KW-0813">Transport</keyword>
<dbReference type="Gene3D" id="1.10.3720.10">
    <property type="entry name" value="MetI-like"/>
    <property type="match status" value="1"/>
</dbReference>
<dbReference type="Proteomes" id="UP000656813">
    <property type="component" value="Unassembled WGS sequence"/>
</dbReference>
<dbReference type="InterPro" id="IPR035906">
    <property type="entry name" value="MetI-like_sf"/>
</dbReference>
<name>A0A8J3ELB4_9BACL</name>
<feature type="transmembrane region" description="Helical" evidence="7">
    <location>
        <begin position="139"/>
        <end position="158"/>
    </location>
</feature>
<keyword evidence="5 7" id="KW-1133">Transmembrane helix</keyword>
<dbReference type="GO" id="GO:0055085">
    <property type="term" value="P:transmembrane transport"/>
    <property type="evidence" value="ECO:0007669"/>
    <property type="project" value="InterPro"/>
</dbReference>
<keyword evidence="3" id="KW-1003">Cell membrane</keyword>
<dbReference type="PANTHER" id="PTHR43744">
    <property type="entry name" value="ABC TRANSPORTER PERMEASE PROTEIN MG189-RELATED-RELATED"/>
    <property type="match status" value="1"/>
</dbReference>
<feature type="transmembrane region" description="Helical" evidence="7">
    <location>
        <begin position="103"/>
        <end position="127"/>
    </location>
</feature>
<dbReference type="SUPFAM" id="SSF161098">
    <property type="entry name" value="MetI-like"/>
    <property type="match status" value="1"/>
</dbReference>
<evidence type="ECO:0000256" key="6">
    <source>
        <dbReference type="ARBA" id="ARBA00023136"/>
    </source>
</evidence>
<proteinExistence type="inferred from homology"/>
<keyword evidence="4 7" id="KW-0812">Transmembrane</keyword>
<dbReference type="InterPro" id="IPR000515">
    <property type="entry name" value="MetI-like"/>
</dbReference>
<feature type="transmembrane region" description="Helical" evidence="7">
    <location>
        <begin position="179"/>
        <end position="200"/>
    </location>
</feature>
<comment type="similarity">
    <text evidence="7">Belongs to the binding-protein-dependent transport system permease family.</text>
</comment>
<keyword evidence="10" id="KW-1185">Reference proteome</keyword>
<feature type="transmembrane region" description="Helical" evidence="7">
    <location>
        <begin position="238"/>
        <end position="261"/>
    </location>
</feature>
<reference evidence="9" key="1">
    <citation type="journal article" date="2014" name="Int. J. Syst. Evol. Microbiol.">
        <title>Complete genome sequence of Corynebacterium casei LMG S-19264T (=DSM 44701T), isolated from a smear-ripened cheese.</title>
        <authorList>
            <consortium name="US DOE Joint Genome Institute (JGI-PGF)"/>
            <person name="Walter F."/>
            <person name="Albersmeier A."/>
            <person name="Kalinowski J."/>
            <person name="Ruckert C."/>
        </authorList>
    </citation>
    <scope>NUCLEOTIDE SEQUENCE</scope>
    <source>
        <strain evidence="9">CGMCC 1.12777</strain>
    </source>
</reference>
<comment type="caution">
    <text evidence="9">The sequence shown here is derived from an EMBL/GenBank/DDBJ whole genome shotgun (WGS) entry which is preliminary data.</text>
</comment>
<comment type="subcellular location">
    <subcellularLocation>
        <location evidence="1 7">Cell membrane</location>
        <topology evidence="1 7">Multi-pass membrane protein</topology>
    </subcellularLocation>
</comment>
<feature type="transmembrane region" description="Helical" evidence="7">
    <location>
        <begin position="12"/>
        <end position="30"/>
    </location>
</feature>
<dbReference type="PROSITE" id="PS50928">
    <property type="entry name" value="ABC_TM1"/>
    <property type="match status" value="1"/>
</dbReference>
<evidence type="ECO:0000256" key="3">
    <source>
        <dbReference type="ARBA" id="ARBA00022475"/>
    </source>
</evidence>
<dbReference type="EMBL" id="BMFV01000007">
    <property type="protein sequence ID" value="GGH78694.1"/>
    <property type="molecule type" value="Genomic_DNA"/>
</dbReference>
<sequence length="277" mass="30845">MVNQKSRLNRVVLYIVVIVLAAIFAFPALWTFGNSLNDVYATVSLLPSSVHLSNYKLAVTLIPFMDYLWSSIIISGLTVVLTTVSSAVVAYGFARFRAPGKSFFFILIISTMMVPPLVTQIPTYIFFNKIGLTNTYLPWFFWGIGGNAFFIFLYRQFFLTLPKELDESARIDGCSSLGILWRILMPISIPIVVTVAVMSFQSSWGDYLTPYMFLDSTKWNLATALLGSSYTLPNNPTIILKPVIDAAAVLLTIPTIFAFFFGQKYLVEGIVTTGLKG</sequence>
<feature type="transmembrane region" description="Helical" evidence="7">
    <location>
        <begin position="67"/>
        <end position="91"/>
    </location>
</feature>
<organism evidence="9 10">
    <name type="scientific">Pullulanibacillus pueri</name>
    <dbReference type="NCBI Taxonomy" id="1437324"/>
    <lineage>
        <taxon>Bacteria</taxon>
        <taxon>Bacillati</taxon>
        <taxon>Bacillota</taxon>
        <taxon>Bacilli</taxon>
        <taxon>Bacillales</taxon>
        <taxon>Sporolactobacillaceae</taxon>
        <taxon>Pullulanibacillus</taxon>
    </lineage>
</organism>
<keyword evidence="6 7" id="KW-0472">Membrane</keyword>
<evidence type="ECO:0000256" key="5">
    <source>
        <dbReference type="ARBA" id="ARBA00022989"/>
    </source>
</evidence>
<feature type="domain" description="ABC transmembrane type-1" evidence="8">
    <location>
        <begin position="68"/>
        <end position="262"/>
    </location>
</feature>
<dbReference type="CDD" id="cd06261">
    <property type="entry name" value="TM_PBP2"/>
    <property type="match status" value="1"/>
</dbReference>
<evidence type="ECO:0000259" key="8">
    <source>
        <dbReference type="PROSITE" id="PS50928"/>
    </source>
</evidence>
<dbReference type="AlphaFoldDB" id="A0A8J3ELB4"/>
<gene>
    <name evidence="9" type="primary">ugpE</name>
    <name evidence="9" type="ORF">GCM10007096_12510</name>
</gene>
<dbReference type="Pfam" id="PF00528">
    <property type="entry name" value="BPD_transp_1"/>
    <property type="match status" value="1"/>
</dbReference>
<dbReference type="PANTHER" id="PTHR43744:SF6">
    <property type="entry name" value="ABC TRANSPORTER PERMEASE PROTEIN YESQ-RELATED"/>
    <property type="match status" value="1"/>
</dbReference>
<evidence type="ECO:0000256" key="7">
    <source>
        <dbReference type="RuleBase" id="RU363032"/>
    </source>
</evidence>
<dbReference type="RefSeq" id="WP_188496548.1">
    <property type="nucleotide sequence ID" value="NZ_BMFV01000007.1"/>
</dbReference>
<evidence type="ECO:0000256" key="2">
    <source>
        <dbReference type="ARBA" id="ARBA00022448"/>
    </source>
</evidence>
<evidence type="ECO:0000313" key="9">
    <source>
        <dbReference type="EMBL" id="GGH78694.1"/>
    </source>
</evidence>
<dbReference type="GO" id="GO:0005886">
    <property type="term" value="C:plasma membrane"/>
    <property type="evidence" value="ECO:0007669"/>
    <property type="project" value="UniProtKB-SubCell"/>
</dbReference>
<evidence type="ECO:0000256" key="4">
    <source>
        <dbReference type="ARBA" id="ARBA00022692"/>
    </source>
</evidence>
<evidence type="ECO:0000313" key="10">
    <source>
        <dbReference type="Proteomes" id="UP000656813"/>
    </source>
</evidence>